<dbReference type="SUPFAM" id="SSF54975">
    <property type="entry name" value="Acylphosphatase/BLUF domain-like"/>
    <property type="match status" value="1"/>
</dbReference>
<evidence type="ECO:0000313" key="9">
    <source>
        <dbReference type="Proteomes" id="UP000199004"/>
    </source>
</evidence>
<dbReference type="PANTHER" id="PTHR47268">
    <property type="entry name" value="ACYLPHOSPHATASE"/>
    <property type="match status" value="1"/>
</dbReference>
<dbReference type="PANTHER" id="PTHR47268:SF4">
    <property type="entry name" value="ACYLPHOSPHATASE"/>
    <property type="match status" value="1"/>
</dbReference>
<evidence type="ECO:0000259" key="7">
    <source>
        <dbReference type="PROSITE" id="PS51160"/>
    </source>
</evidence>
<dbReference type="PROSITE" id="PS00150">
    <property type="entry name" value="ACYLPHOSPHATASE_1"/>
    <property type="match status" value="1"/>
</dbReference>
<keyword evidence="9" id="KW-1185">Reference proteome</keyword>
<dbReference type="InterPro" id="IPR001792">
    <property type="entry name" value="Acylphosphatase-like_dom"/>
</dbReference>
<evidence type="ECO:0000256" key="4">
    <source>
        <dbReference type="ARBA" id="ARBA00047645"/>
    </source>
</evidence>
<comment type="catalytic activity">
    <reaction evidence="4 5">
        <text>an acyl phosphate + H2O = a carboxylate + phosphate + H(+)</text>
        <dbReference type="Rhea" id="RHEA:14965"/>
        <dbReference type="ChEBI" id="CHEBI:15377"/>
        <dbReference type="ChEBI" id="CHEBI:15378"/>
        <dbReference type="ChEBI" id="CHEBI:29067"/>
        <dbReference type="ChEBI" id="CHEBI:43474"/>
        <dbReference type="ChEBI" id="CHEBI:59918"/>
        <dbReference type="EC" id="3.6.1.7"/>
    </reaction>
</comment>
<feature type="domain" description="Acylphosphatase-like" evidence="7">
    <location>
        <begin position="8"/>
        <end position="93"/>
    </location>
</feature>
<feature type="active site" evidence="5">
    <location>
        <position position="23"/>
    </location>
</feature>
<dbReference type="Proteomes" id="UP000199004">
    <property type="component" value="Unassembled WGS sequence"/>
</dbReference>
<dbReference type="RefSeq" id="WP_091026100.1">
    <property type="nucleotide sequence ID" value="NZ_BKAE01000008.1"/>
</dbReference>
<evidence type="ECO:0000313" key="8">
    <source>
        <dbReference type="EMBL" id="SDO16003.1"/>
    </source>
</evidence>
<dbReference type="InterPro" id="IPR020456">
    <property type="entry name" value="Acylphosphatase"/>
</dbReference>
<evidence type="ECO:0000256" key="2">
    <source>
        <dbReference type="ARBA" id="ARBA00012150"/>
    </source>
</evidence>
<dbReference type="PRINTS" id="PR00112">
    <property type="entry name" value="ACYLPHPHTASE"/>
</dbReference>
<sequence>MVGSEVVAREVVVHGRVQGVFFRASCQREAQQRGLAGWVTNEPDGSVRAWFEGPHAEVGAICAWCRHGPVGALVERVSVVEREPGGLRGFVVR</sequence>
<protein>
    <recommendedName>
        <fullName evidence="3 5">acylphosphatase</fullName>
        <ecNumber evidence="2 5">3.6.1.7</ecNumber>
    </recommendedName>
</protein>
<organism evidence="8 9">
    <name type="scientific">Nocardioides szechwanensis</name>
    <dbReference type="NCBI Taxonomy" id="1005944"/>
    <lineage>
        <taxon>Bacteria</taxon>
        <taxon>Bacillati</taxon>
        <taxon>Actinomycetota</taxon>
        <taxon>Actinomycetes</taxon>
        <taxon>Propionibacteriales</taxon>
        <taxon>Nocardioidaceae</taxon>
        <taxon>Nocardioides</taxon>
    </lineage>
</organism>
<keyword evidence="5" id="KW-0378">Hydrolase</keyword>
<dbReference type="OrthoDB" id="3182027at2"/>
<gene>
    <name evidence="8" type="ORF">SAMN05192576_3516</name>
</gene>
<dbReference type="STRING" id="1005944.SAMN05192576_3516"/>
<dbReference type="PROSITE" id="PS51160">
    <property type="entry name" value="ACYLPHOSPHATASE_3"/>
    <property type="match status" value="1"/>
</dbReference>
<dbReference type="InterPro" id="IPR036046">
    <property type="entry name" value="Acylphosphatase-like_dom_sf"/>
</dbReference>
<evidence type="ECO:0000256" key="6">
    <source>
        <dbReference type="RuleBase" id="RU004168"/>
    </source>
</evidence>
<name>A0A1H0HA69_9ACTN</name>
<dbReference type="Pfam" id="PF00708">
    <property type="entry name" value="Acylphosphatase"/>
    <property type="match status" value="1"/>
</dbReference>
<dbReference type="InterPro" id="IPR017968">
    <property type="entry name" value="Acylphosphatase_CS"/>
</dbReference>
<dbReference type="EC" id="3.6.1.7" evidence="2 5"/>
<comment type="similarity">
    <text evidence="1 6">Belongs to the acylphosphatase family.</text>
</comment>
<dbReference type="AlphaFoldDB" id="A0A1H0HA69"/>
<dbReference type="GO" id="GO:0003998">
    <property type="term" value="F:acylphosphatase activity"/>
    <property type="evidence" value="ECO:0007669"/>
    <property type="project" value="UniProtKB-EC"/>
</dbReference>
<dbReference type="EMBL" id="FNIC01000006">
    <property type="protein sequence ID" value="SDO16003.1"/>
    <property type="molecule type" value="Genomic_DNA"/>
</dbReference>
<accession>A0A1H0HA69</accession>
<evidence type="ECO:0000256" key="5">
    <source>
        <dbReference type="PROSITE-ProRule" id="PRU00520"/>
    </source>
</evidence>
<dbReference type="Gene3D" id="3.30.70.100">
    <property type="match status" value="1"/>
</dbReference>
<evidence type="ECO:0000256" key="1">
    <source>
        <dbReference type="ARBA" id="ARBA00005614"/>
    </source>
</evidence>
<reference evidence="8 9" key="1">
    <citation type="submission" date="2016-10" db="EMBL/GenBank/DDBJ databases">
        <authorList>
            <person name="de Groot N.N."/>
        </authorList>
    </citation>
    <scope>NUCLEOTIDE SEQUENCE [LARGE SCALE GENOMIC DNA]</scope>
    <source>
        <strain evidence="8 9">CGMCC 1.11147</strain>
    </source>
</reference>
<evidence type="ECO:0000256" key="3">
    <source>
        <dbReference type="ARBA" id="ARBA00015991"/>
    </source>
</evidence>
<proteinExistence type="inferred from homology"/>
<feature type="active site" evidence="5">
    <location>
        <position position="41"/>
    </location>
</feature>